<proteinExistence type="inferred from homology"/>
<evidence type="ECO:0000256" key="4">
    <source>
        <dbReference type="ARBA" id="ARBA00011738"/>
    </source>
</evidence>
<name>A0ABU5AF64_9HYPH</name>
<dbReference type="InterPro" id="IPR008775">
    <property type="entry name" value="Phytyl_CoA_dOase-like"/>
</dbReference>
<evidence type="ECO:0000256" key="1">
    <source>
        <dbReference type="ARBA" id="ARBA00001954"/>
    </source>
</evidence>
<comment type="subunit">
    <text evidence="4">Homodimer.</text>
</comment>
<evidence type="ECO:0000256" key="3">
    <source>
        <dbReference type="ARBA" id="ARBA00007851"/>
    </source>
</evidence>
<organism evidence="11 12">
    <name type="scientific">Mesorhizobium vachelliae</name>
    <dbReference type="NCBI Taxonomy" id="3072309"/>
    <lineage>
        <taxon>Bacteria</taxon>
        <taxon>Pseudomonadati</taxon>
        <taxon>Pseudomonadota</taxon>
        <taxon>Alphaproteobacteria</taxon>
        <taxon>Hyphomicrobiales</taxon>
        <taxon>Phyllobacteriaceae</taxon>
        <taxon>Mesorhizobium</taxon>
    </lineage>
</organism>
<evidence type="ECO:0000256" key="5">
    <source>
        <dbReference type="ARBA" id="ARBA00022723"/>
    </source>
</evidence>
<comment type="function">
    <text evidence="2">Involved in the biosynthesis of 5-hydroxyectoine, called compatible solute, which helps organisms to survive extreme osmotic stress by acting as a highly soluble organic osmolyte. Catalyzes the 2-oxoglutarate-dependent selective hydroxylation of L-ectoine to yield (4S,5S)-5-hydroxyectoine.</text>
</comment>
<dbReference type="Gene3D" id="2.60.120.620">
    <property type="entry name" value="q2cbj1_9rhob like domain"/>
    <property type="match status" value="1"/>
</dbReference>
<comment type="caution">
    <text evidence="11">The sequence shown here is derived from an EMBL/GenBank/DDBJ whole genome shotgun (WGS) entry which is preliminary data.</text>
</comment>
<keyword evidence="12" id="KW-1185">Reference proteome</keyword>
<evidence type="ECO:0000313" key="12">
    <source>
        <dbReference type="Proteomes" id="UP001285154"/>
    </source>
</evidence>
<keyword evidence="6" id="KW-0223">Dioxygenase</keyword>
<evidence type="ECO:0000256" key="7">
    <source>
        <dbReference type="ARBA" id="ARBA00023002"/>
    </source>
</evidence>
<dbReference type="NCBIfam" id="TIGR02408">
    <property type="entry name" value="ectoine_ThpD"/>
    <property type="match status" value="1"/>
</dbReference>
<dbReference type="Pfam" id="PF05721">
    <property type="entry name" value="PhyH"/>
    <property type="match status" value="1"/>
</dbReference>
<dbReference type="RefSeq" id="WP_320253447.1">
    <property type="nucleotide sequence ID" value="NZ_JAVIIQ010000036.1"/>
</dbReference>
<evidence type="ECO:0000256" key="6">
    <source>
        <dbReference type="ARBA" id="ARBA00022964"/>
    </source>
</evidence>
<dbReference type="EMBL" id="JAVIIQ010000036">
    <property type="protein sequence ID" value="MDX8535904.1"/>
    <property type="molecule type" value="Genomic_DNA"/>
</dbReference>
<evidence type="ECO:0000256" key="9">
    <source>
        <dbReference type="ARBA" id="ARBA00049228"/>
    </source>
</evidence>
<dbReference type="Proteomes" id="UP001285154">
    <property type="component" value="Unassembled WGS sequence"/>
</dbReference>
<reference evidence="11 12" key="1">
    <citation type="submission" date="2023-08" db="EMBL/GenBank/DDBJ databases">
        <title>Implementing the SeqCode for naming new Mesorhizobium species isolated from Vachellia karroo root nodules.</title>
        <authorList>
            <person name="Van Lill M."/>
        </authorList>
    </citation>
    <scope>NUCLEOTIDE SEQUENCE [LARGE SCALE GENOMIC DNA]</scope>
    <source>
        <strain evidence="11 12">VK25D</strain>
    </source>
</reference>
<keyword evidence="7 11" id="KW-0560">Oxidoreductase</keyword>
<comment type="catalytic activity">
    <reaction evidence="9">
        <text>L-ectoine + 2-oxoglutarate + O2 = 5-hydroxyectoine + succinate + CO2</text>
        <dbReference type="Rhea" id="RHEA:45740"/>
        <dbReference type="ChEBI" id="CHEBI:15379"/>
        <dbReference type="ChEBI" id="CHEBI:16526"/>
        <dbReference type="ChEBI" id="CHEBI:16810"/>
        <dbReference type="ChEBI" id="CHEBI:30031"/>
        <dbReference type="ChEBI" id="CHEBI:58515"/>
        <dbReference type="ChEBI" id="CHEBI:85413"/>
        <dbReference type="EC" id="1.14.11.55"/>
    </reaction>
</comment>
<evidence type="ECO:0000313" key="11">
    <source>
        <dbReference type="EMBL" id="MDX8535904.1"/>
    </source>
</evidence>
<gene>
    <name evidence="11" type="primary">thpD</name>
    <name evidence="11" type="ORF">RFM42_33540</name>
</gene>
<evidence type="ECO:0000256" key="8">
    <source>
        <dbReference type="ARBA" id="ARBA00023004"/>
    </source>
</evidence>
<evidence type="ECO:0000256" key="2">
    <source>
        <dbReference type="ARBA" id="ARBA00004063"/>
    </source>
</evidence>
<comment type="cofactor">
    <cofactor evidence="1">
        <name>Fe(2+)</name>
        <dbReference type="ChEBI" id="CHEBI:29033"/>
    </cofactor>
</comment>
<dbReference type="SUPFAM" id="SSF51197">
    <property type="entry name" value="Clavaminate synthase-like"/>
    <property type="match status" value="1"/>
</dbReference>
<dbReference type="GO" id="GO:0016491">
    <property type="term" value="F:oxidoreductase activity"/>
    <property type="evidence" value="ECO:0007669"/>
    <property type="project" value="UniProtKB-KW"/>
</dbReference>
<comment type="similarity">
    <text evidence="3">Belongs to the PhyH family. EctD subfamily.</text>
</comment>
<dbReference type="InterPro" id="IPR012774">
    <property type="entry name" value="EctD"/>
</dbReference>
<accession>A0ABU5AF64</accession>
<evidence type="ECO:0000256" key="10">
    <source>
        <dbReference type="NCBIfam" id="TIGR02408"/>
    </source>
</evidence>
<dbReference type="PANTHER" id="PTHR20883">
    <property type="entry name" value="PHYTANOYL-COA DIOXYGENASE DOMAIN CONTAINING 1"/>
    <property type="match status" value="1"/>
</dbReference>
<dbReference type="EC" id="1.14.11.55" evidence="10"/>
<dbReference type="PANTHER" id="PTHR20883:SF48">
    <property type="entry name" value="ECTOINE DIOXYGENASE"/>
    <property type="match status" value="1"/>
</dbReference>
<keyword evidence="8" id="KW-0408">Iron</keyword>
<protein>
    <recommendedName>
        <fullName evidence="10">Ectoine hydroxylase</fullName>
        <ecNumber evidence="10">1.14.11.55</ecNumber>
    </recommendedName>
</protein>
<keyword evidence="5" id="KW-0479">Metal-binding</keyword>
<sequence>MSGITDSAERRQDPYPSRLPEEHWLPRLDKTVWSQWCPDAPLTAQQTDHFDRDGFIVLRDLFSEEEVKALTQESAALRSGERWLEQDTVITEPGSDEVRSIYKLPEQSPLFNRLASDHRVAETASYLVGDDVYIHQSRLNYKPAFTGKEFYWHSDFETWHAEDGMPRMRAVSASLLLTDNDALNGPLMLMPGSHKHFIACAGETPEDNYKSSLKKEEAGTPSHEALAKLAKEHGIHAATAKAGTLVLFDCNTIHGSNGNITPFARSNVFFVFNAVSNQLEEPFGAKKLRPAFLSFRGEPKPVEIASGKLA</sequence>